<keyword evidence="2" id="KW-1185">Reference proteome</keyword>
<organism evidence="1 2">
    <name type="scientific">Candolleomyces eurysporus</name>
    <dbReference type="NCBI Taxonomy" id="2828524"/>
    <lineage>
        <taxon>Eukaryota</taxon>
        <taxon>Fungi</taxon>
        <taxon>Dikarya</taxon>
        <taxon>Basidiomycota</taxon>
        <taxon>Agaricomycotina</taxon>
        <taxon>Agaricomycetes</taxon>
        <taxon>Agaricomycetidae</taxon>
        <taxon>Agaricales</taxon>
        <taxon>Agaricineae</taxon>
        <taxon>Psathyrellaceae</taxon>
        <taxon>Candolleomyces</taxon>
    </lineage>
</organism>
<dbReference type="OrthoDB" id="3238562at2759"/>
<dbReference type="Proteomes" id="UP001140091">
    <property type="component" value="Unassembled WGS sequence"/>
</dbReference>
<dbReference type="SUPFAM" id="SSF50978">
    <property type="entry name" value="WD40 repeat-like"/>
    <property type="match status" value="1"/>
</dbReference>
<dbReference type="AlphaFoldDB" id="A0A9W8J1Y3"/>
<proteinExistence type="predicted"/>
<accession>A0A9W8J1Y3</accession>
<name>A0A9W8J1Y3_9AGAR</name>
<feature type="non-terminal residue" evidence="1">
    <location>
        <position position="315"/>
    </location>
</feature>
<protein>
    <submittedName>
        <fullName evidence="1">Uncharacterized protein</fullName>
    </submittedName>
</protein>
<sequence>MRSGRPPSRRKRKLENRHSITHVGFLPRKIHIPHIQVVWDARQVAVDGLRNSDGPQKGIKLASEKLMASRARGNSLDWEQRKVEKSDDATVKIFHCESMALAEHFALSASVTALESQFVWGHGSEADPHFPHQKCKATPIHNFAEEIVSLQLDDSGNMLAITFGRDVVCISLKEVRKGTYQEVLNLTLPEGINGVEAHESSSSPKLEVRAAHYLGDRFLLVTYLHHGIRCWNLRTKVEDWAIQSNSYRIGTSVVNFSKSLMLCSNLYNGFDLYDLIGREFIRTICLGQNRVNVSLGSCFVHRETATSKYFLMERK</sequence>
<comment type="caution">
    <text evidence="1">The sequence shown here is derived from an EMBL/GenBank/DDBJ whole genome shotgun (WGS) entry which is preliminary data.</text>
</comment>
<evidence type="ECO:0000313" key="2">
    <source>
        <dbReference type="Proteomes" id="UP001140091"/>
    </source>
</evidence>
<evidence type="ECO:0000313" key="1">
    <source>
        <dbReference type="EMBL" id="KAJ2927581.1"/>
    </source>
</evidence>
<dbReference type="InterPro" id="IPR036322">
    <property type="entry name" value="WD40_repeat_dom_sf"/>
</dbReference>
<gene>
    <name evidence="1" type="ORF">H1R20_g9518</name>
</gene>
<dbReference type="EMBL" id="JANBPK010000976">
    <property type="protein sequence ID" value="KAJ2927581.1"/>
    <property type="molecule type" value="Genomic_DNA"/>
</dbReference>
<reference evidence="1" key="1">
    <citation type="submission" date="2022-06" db="EMBL/GenBank/DDBJ databases">
        <title>Genome Sequence of Candolleomyces eurysporus.</title>
        <authorList>
            <person name="Buettner E."/>
        </authorList>
    </citation>
    <scope>NUCLEOTIDE SEQUENCE</scope>
    <source>
        <strain evidence="1">VTCC 930004</strain>
    </source>
</reference>